<name>A9UYS9_MONBE</name>
<keyword evidence="3" id="KW-0235">DNA replication</keyword>
<dbReference type="InterPro" id="IPR007185">
    <property type="entry name" value="DNA_pol_a/d/e_bsu"/>
</dbReference>
<protein>
    <recommendedName>
        <fullName evidence="6">DNA polymerase II subunit 2</fullName>
    </recommendedName>
</protein>
<dbReference type="RefSeq" id="XP_001745687.1">
    <property type="nucleotide sequence ID" value="XM_001745635.1"/>
</dbReference>
<dbReference type="OMA" id="FFCEGCF"/>
<reference evidence="8 9" key="1">
    <citation type="journal article" date="2008" name="Nature">
        <title>The genome of the choanoflagellate Monosiga brevicollis and the origin of metazoans.</title>
        <authorList>
            <consortium name="JGI Sequencing"/>
            <person name="King N."/>
            <person name="Westbrook M.J."/>
            <person name="Young S.L."/>
            <person name="Kuo A."/>
            <person name="Abedin M."/>
            <person name="Chapman J."/>
            <person name="Fairclough S."/>
            <person name="Hellsten U."/>
            <person name="Isogai Y."/>
            <person name="Letunic I."/>
            <person name="Marr M."/>
            <person name="Pincus D."/>
            <person name="Putnam N."/>
            <person name="Rokas A."/>
            <person name="Wright K.J."/>
            <person name="Zuzow R."/>
            <person name="Dirks W."/>
            <person name="Good M."/>
            <person name="Goodstein D."/>
            <person name="Lemons D."/>
            <person name="Li W."/>
            <person name="Lyons J.B."/>
            <person name="Morris A."/>
            <person name="Nichols S."/>
            <person name="Richter D.J."/>
            <person name="Salamov A."/>
            <person name="Bork P."/>
            <person name="Lim W.A."/>
            <person name="Manning G."/>
            <person name="Miller W.T."/>
            <person name="McGinnis W."/>
            <person name="Shapiro H."/>
            <person name="Tjian R."/>
            <person name="Grigoriev I.V."/>
            <person name="Rokhsar D."/>
        </authorList>
    </citation>
    <scope>NUCLEOTIDE SEQUENCE [LARGE SCALE GENOMIC DNA]</scope>
    <source>
        <strain evidence="9">MX1 / ATCC 50154</strain>
    </source>
</reference>
<keyword evidence="9" id="KW-1185">Reference proteome</keyword>
<evidence type="ECO:0000256" key="4">
    <source>
        <dbReference type="ARBA" id="ARBA00023125"/>
    </source>
</evidence>
<dbReference type="GO" id="GO:0008622">
    <property type="term" value="C:epsilon DNA polymerase complex"/>
    <property type="evidence" value="ECO:0000318"/>
    <property type="project" value="GO_Central"/>
</dbReference>
<evidence type="ECO:0000256" key="5">
    <source>
        <dbReference type="ARBA" id="ARBA00023242"/>
    </source>
</evidence>
<evidence type="ECO:0000256" key="6">
    <source>
        <dbReference type="ARBA" id="ARBA00032930"/>
    </source>
</evidence>
<dbReference type="InterPro" id="IPR016266">
    <property type="entry name" value="POLE2"/>
</dbReference>
<evidence type="ECO:0000256" key="3">
    <source>
        <dbReference type="ARBA" id="ARBA00022705"/>
    </source>
</evidence>
<accession>A9UYS9</accession>
<dbReference type="STRING" id="81824.A9UYS9"/>
<dbReference type="GO" id="GO:0006261">
    <property type="term" value="P:DNA-templated DNA replication"/>
    <property type="evidence" value="ECO:0000318"/>
    <property type="project" value="GO_Central"/>
</dbReference>
<dbReference type="EMBL" id="CH991550">
    <property type="protein sequence ID" value="EDQ89658.1"/>
    <property type="molecule type" value="Genomic_DNA"/>
</dbReference>
<comment type="similarity">
    <text evidence="2">Belongs to the DNA polymerase epsilon subunit B family.</text>
</comment>
<dbReference type="eggNOG" id="KOG3818">
    <property type="taxonomic scope" value="Eukaryota"/>
</dbReference>
<gene>
    <name evidence="8" type="ORF">MONBRDRAFT_25230</name>
</gene>
<dbReference type="GeneID" id="5890765"/>
<evidence type="ECO:0000256" key="1">
    <source>
        <dbReference type="ARBA" id="ARBA00004123"/>
    </source>
</evidence>
<dbReference type="InParanoid" id="A9UYS9"/>
<keyword evidence="5" id="KW-0539">Nucleus</keyword>
<dbReference type="GO" id="GO:0042276">
    <property type="term" value="P:error-prone translesion synthesis"/>
    <property type="evidence" value="ECO:0000318"/>
    <property type="project" value="GO_Central"/>
</dbReference>
<feature type="domain" description="DNA polymerase alpha/delta/epsilon subunit B" evidence="7">
    <location>
        <begin position="276"/>
        <end position="404"/>
    </location>
</feature>
<organism evidence="8 9">
    <name type="scientific">Monosiga brevicollis</name>
    <name type="common">Choanoflagellate</name>
    <dbReference type="NCBI Taxonomy" id="81824"/>
    <lineage>
        <taxon>Eukaryota</taxon>
        <taxon>Choanoflagellata</taxon>
        <taxon>Craspedida</taxon>
        <taxon>Salpingoecidae</taxon>
        <taxon>Monosiga</taxon>
    </lineage>
</organism>
<sequence length="460" mass="51579">MSPQMGTNRTPAPRLTYYVDKKLFLPRDEPASIAGTADAKAVLFRDRYHLIRQRLLRHPVFAEGLIDDQGNLVKQTLTPINALIAKSGMLTGQQRQIAVVLGLLTQIDNGKLALEDLDGVINLHLPTPDELRAFYTQTMGYSEADITPEVLNIFHEGLYTDNCIVVVRGYFEDGRFVALTIGMPPAEARADTLAAFPGLNFFGGSYNHRDRASLLRSERENEAMVCFLSDFYLDDPDVLRNFDHMLAGFSAIQSYPTAFVLMGNFCSEPQRSDVHAVIQVPGPQDPGAGNVLPRPPLPSALVRRFMTFVKRVHNATNPCRIRYGTQGIVVFRDNIVNKMRRNVMVKPFDNNSDDEDMLPQMLAKTLVDQAHLCPLPLHVRPILWQYDQSLSLYPVPELVVLGDDGAGYETLYHGCRVVNPSSFAKTRCFVTYHPDRLHRDDPDDQDEPCVEFSDLGVMGN</sequence>
<evidence type="ECO:0000313" key="8">
    <source>
        <dbReference type="EMBL" id="EDQ89658.1"/>
    </source>
</evidence>
<dbReference type="Gene3D" id="3.60.21.50">
    <property type="match status" value="1"/>
</dbReference>
<proteinExistence type="inferred from homology"/>
<dbReference type="FunCoup" id="A9UYS9">
    <property type="interactions" value="983"/>
</dbReference>
<comment type="subcellular location">
    <subcellularLocation>
        <location evidence="1">Nucleus</location>
    </subcellularLocation>
</comment>
<evidence type="ECO:0000313" key="9">
    <source>
        <dbReference type="Proteomes" id="UP000001357"/>
    </source>
</evidence>
<dbReference type="Proteomes" id="UP000001357">
    <property type="component" value="Unassembled WGS sequence"/>
</dbReference>
<dbReference type="GO" id="GO:0003677">
    <property type="term" value="F:DNA binding"/>
    <property type="evidence" value="ECO:0007669"/>
    <property type="project" value="UniProtKB-KW"/>
</dbReference>
<dbReference type="PANTHER" id="PTHR12708">
    <property type="entry name" value="DNA POLYMERASE EPSILON SUBUNIT B"/>
    <property type="match status" value="1"/>
</dbReference>
<dbReference type="Pfam" id="PF04042">
    <property type="entry name" value="DNA_pol_E_B"/>
    <property type="match status" value="1"/>
</dbReference>
<dbReference type="KEGG" id="mbr:MONBRDRAFT_25230"/>
<keyword evidence="4" id="KW-0238">DNA-binding</keyword>
<evidence type="ECO:0000256" key="2">
    <source>
        <dbReference type="ARBA" id="ARBA00009560"/>
    </source>
</evidence>
<evidence type="ECO:0000259" key="7">
    <source>
        <dbReference type="Pfam" id="PF04042"/>
    </source>
</evidence>
<dbReference type="AlphaFoldDB" id="A9UYS9"/>
<dbReference type="PANTHER" id="PTHR12708:SF0">
    <property type="entry name" value="DNA POLYMERASE EPSILON SUBUNIT 2"/>
    <property type="match status" value="1"/>
</dbReference>